<keyword evidence="3" id="KW-1185">Reference proteome</keyword>
<proteinExistence type="predicted"/>
<dbReference type="SUPFAM" id="SSF47413">
    <property type="entry name" value="lambda repressor-like DNA-binding domains"/>
    <property type="match status" value="1"/>
</dbReference>
<dbReference type="InterPro" id="IPR000843">
    <property type="entry name" value="HTH_LacI"/>
</dbReference>
<dbReference type="EMBL" id="JAQQEZ010000042">
    <property type="protein sequence ID" value="MFM0006523.1"/>
    <property type="molecule type" value="Genomic_DNA"/>
</dbReference>
<accession>A0ABW9B261</accession>
<sequence length="75" mass="8347">MDCQRGIINPSKTPQIRGIRRGSPLSYHGHALQAGGGVATVDHVLNGRAHAREHARKRVEQAIKEIEKQELQLFI</sequence>
<comment type="caution">
    <text evidence="2">The sequence shown here is derived from an EMBL/GenBank/DDBJ whole genome shotgun (WGS) entry which is preliminary data.</text>
</comment>
<evidence type="ECO:0000313" key="2">
    <source>
        <dbReference type="EMBL" id="MFM0006523.1"/>
    </source>
</evidence>
<dbReference type="RefSeq" id="WP_408181032.1">
    <property type="nucleotide sequence ID" value="NZ_JAQQEZ010000042.1"/>
</dbReference>
<protein>
    <submittedName>
        <fullName evidence="2">LacI family DNA-binding transcriptional regulator</fullName>
    </submittedName>
</protein>
<name>A0ABW9B261_9BURK</name>
<dbReference type="Proteomes" id="UP001629230">
    <property type="component" value="Unassembled WGS sequence"/>
</dbReference>
<gene>
    <name evidence="2" type="ORF">PQR57_36755</name>
</gene>
<evidence type="ECO:0000259" key="1">
    <source>
        <dbReference type="Pfam" id="PF00356"/>
    </source>
</evidence>
<dbReference type="InterPro" id="IPR010982">
    <property type="entry name" value="Lambda_DNA-bd_dom_sf"/>
</dbReference>
<dbReference type="Gene3D" id="1.10.260.40">
    <property type="entry name" value="lambda repressor-like DNA-binding domains"/>
    <property type="match status" value="1"/>
</dbReference>
<keyword evidence="2" id="KW-0238">DNA-binding</keyword>
<dbReference type="Pfam" id="PF00356">
    <property type="entry name" value="LacI"/>
    <property type="match status" value="1"/>
</dbReference>
<feature type="domain" description="HTH lacI-type" evidence="1">
    <location>
        <begin position="31"/>
        <end position="66"/>
    </location>
</feature>
<dbReference type="GO" id="GO:0003677">
    <property type="term" value="F:DNA binding"/>
    <property type="evidence" value="ECO:0007669"/>
    <property type="project" value="UniProtKB-KW"/>
</dbReference>
<evidence type="ECO:0000313" key="3">
    <source>
        <dbReference type="Proteomes" id="UP001629230"/>
    </source>
</evidence>
<reference evidence="2 3" key="1">
    <citation type="journal article" date="2024" name="Chem. Sci.">
        <title>Discovery of megapolipeptins by genome mining of a Burkholderiales bacteria collection.</title>
        <authorList>
            <person name="Paulo B.S."/>
            <person name="Recchia M.J.J."/>
            <person name="Lee S."/>
            <person name="Fergusson C.H."/>
            <person name="Romanowski S.B."/>
            <person name="Hernandez A."/>
            <person name="Krull N."/>
            <person name="Liu D.Y."/>
            <person name="Cavanagh H."/>
            <person name="Bos A."/>
            <person name="Gray C.A."/>
            <person name="Murphy B.T."/>
            <person name="Linington R.G."/>
            <person name="Eustaquio A.S."/>
        </authorList>
    </citation>
    <scope>NUCLEOTIDE SEQUENCE [LARGE SCALE GENOMIC DNA]</scope>
    <source>
        <strain evidence="2 3">RL17-350-BIC-A</strain>
    </source>
</reference>
<organism evidence="2 3">
    <name type="scientific">Paraburkholderia dipogonis</name>
    <dbReference type="NCBI Taxonomy" id="1211383"/>
    <lineage>
        <taxon>Bacteria</taxon>
        <taxon>Pseudomonadati</taxon>
        <taxon>Pseudomonadota</taxon>
        <taxon>Betaproteobacteria</taxon>
        <taxon>Burkholderiales</taxon>
        <taxon>Burkholderiaceae</taxon>
        <taxon>Paraburkholderia</taxon>
    </lineage>
</organism>